<dbReference type="PROSITE" id="PS51292">
    <property type="entry name" value="ZF_RING_CH"/>
    <property type="match status" value="1"/>
</dbReference>
<feature type="transmembrane region" description="Helical" evidence="5">
    <location>
        <begin position="180"/>
        <end position="202"/>
    </location>
</feature>
<evidence type="ECO:0000256" key="5">
    <source>
        <dbReference type="SAM" id="Phobius"/>
    </source>
</evidence>
<comment type="caution">
    <text evidence="7">The sequence shown here is derived from an EMBL/GenBank/DDBJ whole genome shotgun (WGS) entry which is preliminary data.</text>
</comment>
<keyword evidence="8" id="KW-1185">Reference proteome</keyword>
<keyword evidence="2" id="KW-0863">Zinc-finger</keyword>
<evidence type="ECO:0000313" key="7">
    <source>
        <dbReference type="EMBL" id="KAG6405447.1"/>
    </source>
</evidence>
<proteinExistence type="predicted"/>
<evidence type="ECO:0000256" key="1">
    <source>
        <dbReference type="ARBA" id="ARBA00022723"/>
    </source>
</evidence>
<dbReference type="SUPFAM" id="SSF57850">
    <property type="entry name" value="RING/U-box"/>
    <property type="match status" value="1"/>
</dbReference>
<dbReference type="Pfam" id="PF12906">
    <property type="entry name" value="RINGv"/>
    <property type="match status" value="1"/>
</dbReference>
<keyword evidence="5" id="KW-1133">Transmembrane helix</keyword>
<dbReference type="PANTHER" id="PTHR46214">
    <property type="entry name" value="ZINC FINGER, RING-CH-TYPE"/>
    <property type="match status" value="1"/>
</dbReference>
<dbReference type="SMART" id="SM00744">
    <property type="entry name" value="RINGv"/>
    <property type="match status" value="1"/>
</dbReference>
<keyword evidence="3" id="KW-0862">Zinc</keyword>
<keyword evidence="5" id="KW-0472">Membrane</keyword>
<dbReference type="Gene3D" id="3.30.40.10">
    <property type="entry name" value="Zinc/RING finger domain, C3HC4 (zinc finger)"/>
    <property type="match status" value="1"/>
</dbReference>
<dbReference type="AlphaFoldDB" id="A0A8X8ZHQ0"/>
<gene>
    <name evidence="7" type="ORF">SASPL_133036</name>
</gene>
<name>A0A8X8ZHQ0_SALSN</name>
<accession>A0A8X8ZHQ0</accession>
<evidence type="ECO:0000259" key="6">
    <source>
        <dbReference type="PROSITE" id="PS51292"/>
    </source>
</evidence>
<dbReference type="EMBL" id="PNBA02000012">
    <property type="protein sequence ID" value="KAG6405447.1"/>
    <property type="molecule type" value="Genomic_DNA"/>
</dbReference>
<dbReference type="GO" id="GO:0008270">
    <property type="term" value="F:zinc ion binding"/>
    <property type="evidence" value="ECO:0007669"/>
    <property type="project" value="UniProtKB-KW"/>
</dbReference>
<dbReference type="InterPro" id="IPR011016">
    <property type="entry name" value="Znf_RING-CH"/>
</dbReference>
<reference evidence="7" key="2">
    <citation type="submission" date="2020-08" db="EMBL/GenBank/DDBJ databases">
        <title>Plant Genome Project.</title>
        <authorList>
            <person name="Zhang R.-G."/>
        </authorList>
    </citation>
    <scope>NUCLEOTIDE SEQUENCE</scope>
    <source>
        <strain evidence="7">Huo1</strain>
        <tissue evidence="7">Leaf</tissue>
    </source>
</reference>
<keyword evidence="5" id="KW-0812">Transmembrane</keyword>
<evidence type="ECO:0000313" key="8">
    <source>
        <dbReference type="Proteomes" id="UP000298416"/>
    </source>
</evidence>
<evidence type="ECO:0000256" key="4">
    <source>
        <dbReference type="SAM" id="MobiDB-lite"/>
    </source>
</evidence>
<keyword evidence="1" id="KW-0479">Metal-binding</keyword>
<reference evidence="7" key="1">
    <citation type="submission" date="2018-01" db="EMBL/GenBank/DDBJ databases">
        <authorList>
            <person name="Mao J.F."/>
        </authorList>
    </citation>
    <scope>NUCLEOTIDE SEQUENCE</scope>
    <source>
        <strain evidence="7">Huo1</strain>
        <tissue evidence="7">Leaf</tissue>
    </source>
</reference>
<feature type="transmembrane region" description="Helical" evidence="5">
    <location>
        <begin position="208"/>
        <end position="228"/>
    </location>
</feature>
<evidence type="ECO:0000256" key="3">
    <source>
        <dbReference type="ARBA" id="ARBA00022833"/>
    </source>
</evidence>
<sequence length="255" mass="27673">MRNGGTATMVGEFPDADIEKQQNGGGVPENAAVGQSQDLAEKVIDVVVVDCANKGESLPDRDSNTHEECRVCQDENEEALITLGCLCRGGLSKAHHSCIVKWFNTRGSNKCEICQLSVRTLLMVLAYSITDDNEPPHFSCRQVAANVIPPDPQASTSYWVWTVDPAFRGQDRQRGCFSPLWVAFSILVGGLLLDVLISVTLGVSALPVNIIIGVIVVLGLGTALRLGLEFCQEWNVRRVVQRVEANATIGYHPAL</sequence>
<dbReference type="InterPro" id="IPR013083">
    <property type="entry name" value="Znf_RING/FYVE/PHD"/>
</dbReference>
<feature type="domain" description="RING-CH-type" evidence="6">
    <location>
        <begin position="61"/>
        <end position="121"/>
    </location>
</feature>
<dbReference type="PANTHER" id="PTHR46214:SF16">
    <property type="entry name" value="OS10G0481450 PROTEIN"/>
    <property type="match status" value="1"/>
</dbReference>
<evidence type="ECO:0000256" key="2">
    <source>
        <dbReference type="ARBA" id="ARBA00022771"/>
    </source>
</evidence>
<protein>
    <recommendedName>
        <fullName evidence="6">RING-CH-type domain-containing protein</fullName>
    </recommendedName>
</protein>
<organism evidence="7">
    <name type="scientific">Salvia splendens</name>
    <name type="common">Scarlet sage</name>
    <dbReference type="NCBI Taxonomy" id="180675"/>
    <lineage>
        <taxon>Eukaryota</taxon>
        <taxon>Viridiplantae</taxon>
        <taxon>Streptophyta</taxon>
        <taxon>Embryophyta</taxon>
        <taxon>Tracheophyta</taxon>
        <taxon>Spermatophyta</taxon>
        <taxon>Magnoliopsida</taxon>
        <taxon>eudicotyledons</taxon>
        <taxon>Gunneridae</taxon>
        <taxon>Pentapetalae</taxon>
        <taxon>asterids</taxon>
        <taxon>lamiids</taxon>
        <taxon>Lamiales</taxon>
        <taxon>Lamiaceae</taxon>
        <taxon>Nepetoideae</taxon>
        <taxon>Mentheae</taxon>
        <taxon>Salviinae</taxon>
        <taxon>Salvia</taxon>
        <taxon>Salvia subgen. Calosphace</taxon>
        <taxon>core Calosphace</taxon>
    </lineage>
</organism>
<dbReference type="Proteomes" id="UP000298416">
    <property type="component" value="Unassembled WGS sequence"/>
</dbReference>
<feature type="region of interest" description="Disordered" evidence="4">
    <location>
        <begin position="1"/>
        <end position="31"/>
    </location>
</feature>